<keyword evidence="5" id="KW-0046">Antibiotic resistance</keyword>
<keyword evidence="9" id="KW-1185">Reference proteome</keyword>
<evidence type="ECO:0000256" key="3">
    <source>
        <dbReference type="ARBA" id="ARBA00022679"/>
    </source>
</evidence>
<comment type="caution">
    <text evidence="7">The sequence shown here is derived from an EMBL/GenBank/DDBJ whole genome shotgun (WGS) entry which is preliminary data.</text>
</comment>
<evidence type="ECO:0000256" key="4">
    <source>
        <dbReference type="ARBA" id="ARBA00023315"/>
    </source>
</evidence>
<evidence type="ECO:0000256" key="5">
    <source>
        <dbReference type="RuleBase" id="RU365031"/>
    </source>
</evidence>
<evidence type="ECO:0000313" key="6">
    <source>
        <dbReference type="EMBL" id="MDO7253935.1"/>
    </source>
</evidence>
<dbReference type="SUPFAM" id="SSF110710">
    <property type="entry name" value="TTHA0583/YokD-like"/>
    <property type="match status" value="1"/>
</dbReference>
<proteinExistence type="inferred from homology"/>
<evidence type="ECO:0000256" key="2">
    <source>
        <dbReference type="ARBA" id="ARBA00012882"/>
    </source>
</evidence>
<comment type="similarity">
    <text evidence="1 5">Belongs to the antibiotic N-acetyltransferase family.</text>
</comment>
<organism evidence="7 8">
    <name type="scientific">Helicobacter cappadocius</name>
    <dbReference type="NCBI Taxonomy" id="3063998"/>
    <lineage>
        <taxon>Bacteria</taxon>
        <taxon>Pseudomonadati</taxon>
        <taxon>Campylobacterota</taxon>
        <taxon>Epsilonproteobacteria</taxon>
        <taxon>Campylobacterales</taxon>
        <taxon>Helicobacteraceae</taxon>
        <taxon>Helicobacter</taxon>
    </lineage>
</organism>
<protein>
    <recommendedName>
        <fullName evidence="2 5">Aminoglycoside N(3)-acetyltransferase</fullName>
        <ecNumber evidence="5">2.3.1.-</ecNumber>
    </recommendedName>
</protein>
<dbReference type="Proteomes" id="UP001240777">
    <property type="component" value="Unassembled WGS sequence"/>
</dbReference>
<reference evidence="6" key="2">
    <citation type="submission" date="2023-07" db="EMBL/GenBank/DDBJ databases">
        <authorList>
            <person name="Aydin F."/>
            <person name="Tarhane S."/>
            <person name="Saticioglu I.B."/>
            <person name="Karakaya E."/>
            <person name="Abay S."/>
            <person name="Guran O."/>
            <person name="Bozkurt E."/>
            <person name="Uzum N."/>
            <person name="Olgun K."/>
            <person name="Jablonski D."/>
        </authorList>
    </citation>
    <scope>NUCLEOTIDE SEQUENCE</scope>
    <source>
        <strain evidence="6">Faydin-H75</strain>
    </source>
</reference>
<dbReference type="RefSeq" id="WP_305517773.1">
    <property type="nucleotide sequence ID" value="NZ_JAUPEV010000020.1"/>
</dbReference>
<keyword evidence="3 5" id="KW-0808">Transferase</keyword>
<accession>A0AA90SSA9</accession>
<name>A0AA90SSA9_9HELI</name>
<dbReference type="InterPro" id="IPR003679">
    <property type="entry name" value="Amioglycoside_AcTrfase"/>
</dbReference>
<dbReference type="EMBL" id="JAUYZK010000003">
    <property type="protein sequence ID" value="MDP2538699.1"/>
    <property type="molecule type" value="Genomic_DNA"/>
</dbReference>
<gene>
    <name evidence="6" type="ORF">Q5I04_08460</name>
    <name evidence="7" type="ORF">Q5I06_02735</name>
</gene>
<dbReference type="EMBL" id="JAUPEV010000020">
    <property type="protein sequence ID" value="MDO7253935.1"/>
    <property type="molecule type" value="Genomic_DNA"/>
</dbReference>
<sequence>MQDLNTILFIDKNNPITKNDILNSLLKIGAQECDYLFVHSELNFGTPNTELSKKELLGHIVDIFDSMRVKNIIMPTFSFSFCAKEDFDLKNTKSPMGILSEYFRKLQNAKRTIDPLMSCAIIGEDKDLLDISKHSCGIGSLFDKLHHKKDVKFLFFGNRVCDCFTYSHYIERMLEVPYRYDKVFEGNIILDDKSYKDSFILPVRYANVEAFKDDTLNKTLDKYNAIKEIKLGQTQIQIVNEKDSYKIISEAIKSNIDFMLEFPYPRDFLDKSYTYGKKVAL</sequence>
<dbReference type="PANTHER" id="PTHR11104:SF0">
    <property type="entry name" value="SPBETA PROPHAGE-DERIVED AMINOGLYCOSIDE N(3')-ACETYLTRANSFERASE-LIKE PROTEIN YOKD"/>
    <property type="match status" value="1"/>
</dbReference>
<dbReference type="Pfam" id="PF02522">
    <property type="entry name" value="Antibiotic_NAT"/>
    <property type="match status" value="1"/>
</dbReference>
<reference evidence="6 8" key="3">
    <citation type="journal article" date="2024" name="Syst. Appl. Microbiol.">
        <title>Helicobacter cappadocius sp. nov., from lizards: The first psychrotrophic Helicobacter species.</title>
        <authorList>
            <person name="Aydin F."/>
            <person name="Tarhane S."/>
            <person name="Karakaya E."/>
            <person name="Abay S."/>
            <person name="Kayman T."/>
            <person name="Guran O."/>
            <person name="Bozkurt E."/>
            <person name="Uzum N."/>
            <person name="Avci A."/>
            <person name="Olgun K."/>
            <person name="Jablonski D."/>
            <person name="Guran C."/>
            <person name="Burcin Saticioglu I."/>
        </authorList>
    </citation>
    <scope>NUCLEOTIDE SEQUENCE [LARGE SCALE GENOMIC DNA]</scope>
    <source>
        <strain evidence="6">Faydin-H75</strain>
        <strain evidence="8">faydin-H76</strain>
    </source>
</reference>
<evidence type="ECO:0000256" key="1">
    <source>
        <dbReference type="ARBA" id="ARBA00006383"/>
    </source>
</evidence>
<dbReference type="GO" id="GO:0046353">
    <property type="term" value="F:aminoglycoside 3-N-acetyltransferase activity"/>
    <property type="evidence" value="ECO:0007669"/>
    <property type="project" value="UniProtKB-EC"/>
</dbReference>
<evidence type="ECO:0000313" key="8">
    <source>
        <dbReference type="Proteomes" id="UP001177258"/>
    </source>
</evidence>
<comment type="catalytic activity">
    <reaction evidence="5">
        <text>a 2-deoxystreptamine antibiotic + acetyl-CoA = an N(3)-acetyl-2-deoxystreptamine antibiotic + CoA + H(+)</text>
        <dbReference type="Rhea" id="RHEA:12665"/>
        <dbReference type="ChEBI" id="CHEBI:15378"/>
        <dbReference type="ChEBI" id="CHEBI:57287"/>
        <dbReference type="ChEBI" id="CHEBI:57288"/>
        <dbReference type="ChEBI" id="CHEBI:57921"/>
        <dbReference type="ChEBI" id="CHEBI:77452"/>
        <dbReference type="EC" id="2.3.1.81"/>
    </reaction>
</comment>
<dbReference type="EC" id="2.3.1.-" evidence="5"/>
<keyword evidence="4 5" id="KW-0012">Acyltransferase</keyword>
<dbReference type="AlphaFoldDB" id="A0AA90SSA9"/>
<evidence type="ECO:0000313" key="9">
    <source>
        <dbReference type="Proteomes" id="UP001240777"/>
    </source>
</evidence>
<evidence type="ECO:0000313" key="7">
    <source>
        <dbReference type="EMBL" id="MDP2538699.1"/>
    </source>
</evidence>
<reference evidence="7 9" key="1">
    <citation type="submission" date="2023-07" db="EMBL/GenBank/DDBJ databases">
        <title>Unpublished Manusciprt.</title>
        <authorList>
            <person name="Aydin F."/>
            <person name="Tarhane S."/>
            <person name="Saticioglu I.B."/>
            <person name="Karakaya E."/>
            <person name="Abay S."/>
            <person name="Guran O."/>
            <person name="Bozkurt E."/>
            <person name="Uzum N."/>
            <person name="Olgun K."/>
            <person name="Jablonski D."/>
        </authorList>
    </citation>
    <scope>NUCLEOTIDE SEQUENCE</scope>
    <source>
        <strain evidence="9">faydin-H75</strain>
        <strain evidence="7">Faydin-H76</strain>
    </source>
</reference>
<dbReference type="Proteomes" id="UP001177258">
    <property type="component" value="Unassembled WGS sequence"/>
</dbReference>
<dbReference type="PANTHER" id="PTHR11104">
    <property type="entry name" value="AMINOGLYCOSIDE N3-ACETYLTRANSFERASE"/>
    <property type="match status" value="1"/>
</dbReference>
<dbReference type="GO" id="GO:0046677">
    <property type="term" value="P:response to antibiotic"/>
    <property type="evidence" value="ECO:0007669"/>
    <property type="project" value="UniProtKB-KW"/>
</dbReference>
<dbReference type="InterPro" id="IPR028345">
    <property type="entry name" value="Antibiotic_NAT-like"/>
</dbReference>